<organism evidence="1 2">
    <name type="scientific">Thecamonas trahens ATCC 50062</name>
    <dbReference type="NCBI Taxonomy" id="461836"/>
    <lineage>
        <taxon>Eukaryota</taxon>
        <taxon>Apusozoa</taxon>
        <taxon>Apusomonadida</taxon>
        <taxon>Apusomonadidae</taxon>
        <taxon>Thecamonas</taxon>
    </lineage>
</organism>
<dbReference type="SUPFAM" id="SSF50978">
    <property type="entry name" value="WD40 repeat-like"/>
    <property type="match status" value="1"/>
</dbReference>
<reference evidence="1 2" key="1">
    <citation type="submission" date="2010-05" db="EMBL/GenBank/DDBJ databases">
        <title>The Genome Sequence of Thecamonas trahens ATCC 50062.</title>
        <authorList>
            <consortium name="The Broad Institute Genome Sequencing Platform"/>
            <person name="Russ C."/>
            <person name="Cuomo C."/>
            <person name="Shea T."/>
            <person name="Young S.K."/>
            <person name="Zeng Q."/>
            <person name="Koehrsen M."/>
            <person name="Haas B."/>
            <person name="Borodovsky M."/>
            <person name="Guigo R."/>
            <person name="Alvarado L."/>
            <person name="Berlin A."/>
            <person name="Bochicchio J."/>
            <person name="Borenstein D."/>
            <person name="Chapman S."/>
            <person name="Chen Z."/>
            <person name="Freedman E."/>
            <person name="Gellesch M."/>
            <person name="Goldberg J."/>
            <person name="Griggs A."/>
            <person name="Gujja S."/>
            <person name="Heilman E."/>
            <person name="Heiman D."/>
            <person name="Hepburn T."/>
            <person name="Howarth C."/>
            <person name="Jen D."/>
            <person name="Larson L."/>
            <person name="Mehta T."/>
            <person name="Park D."/>
            <person name="Pearson M."/>
            <person name="Roberts A."/>
            <person name="Saif S."/>
            <person name="Shenoy N."/>
            <person name="Sisk P."/>
            <person name="Stolte C."/>
            <person name="Sykes S."/>
            <person name="Thomson T."/>
            <person name="Walk T."/>
            <person name="White J."/>
            <person name="Yandava C."/>
            <person name="Burger G."/>
            <person name="Gray M.W."/>
            <person name="Holland P.W.H."/>
            <person name="King N."/>
            <person name="Lang F.B.F."/>
            <person name="Roger A.J."/>
            <person name="Ruiz-Trillo I."/>
            <person name="Lander E."/>
            <person name="Nusbaum C."/>
        </authorList>
    </citation>
    <scope>NUCLEOTIDE SEQUENCE [LARGE SCALE GENOMIC DNA]</scope>
    <source>
        <strain evidence="1 2">ATCC 50062</strain>
    </source>
</reference>
<dbReference type="Gene3D" id="2.130.10.10">
    <property type="entry name" value="YVTN repeat-like/Quinoprotein amine dehydrogenase"/>
    <property type="match status" value="1"/>
</dbReference>
<dbReference type="AlphaFoldDB" id="A0A0L0DR39"/>
<dbReference type="RefSeq" id="XP_013761647.1">
    <property type="nucleotide sequence ID" value="XM_013906193.1"/>
</dbReference>
<dbReference type="Proteomes" id="UP000054408">
    <property type="component" value="Unassembled WGS sequence"/>
</dbReference>
<dbReference type="InterPro" id="IPR001680">
    <property type="entry name" value="WD40_rpt"/>
</dbReference>
<dbReference type="OrthoDB" id="5591786at2759"/>
<dbReference type="GeneID" id="25561343"/>
<dbReference type="InterPro" id="IPR015943">
    <property type="entry name" value="WD40/YVTN_repeat-like_dom_sf"/>
</dbReference>
<proteinExistence type="predicted"/>
<sequence length="424" mass="44853">MASAETAFGDRLRRQRTGGTEIPALVPFRLALLARLGPGSEHMVEARGAEVVAYGWPDVAGSEAKVLFSARDTINAIAVDVGEQGAIVRVAAVDEAGQLTVAKIAKGEPARPDELVVAAVHTWLNSESSWGVAFGTGPAAGLIAVSANSHDIALVRLDDGDGSGLTLEARLVGHHHNVPCVAFSESGSLYSASIDGSWRRWEDDGEANWLEAAAVALPPFDIGGEQWAWAVLPLPHGAERVGEPRSRLELLEHGAYVLAAQLAPISQAIGLAPAPQRAALEAIIEHGHKVQRTGVDPVLHALASSDDGDDDDDPPSMIAYERMAQAMLPDGIAWEEYTASPALMAQRVVRSGVEESPRQLVAVAGRLLYVYDEAGGSARLLDTCDVFPWEPLAPSISAMARLTFLRYLSGLGLLVVASQGHMCL</sequence>
<gene>
    <name evidence="1" type="ORF">AMSG_01598</name>
</gene>
<evidence type="ECO:0000313" key="1">
    <source>
        <dbReference type="EMBL" id="KNC54747.1"/>
    </source>
</evidence>
<dbReference type="SMART" id="SM00320">
    <property type="entry name" value="WD40"/>
    <property type="match status" value="1"/>
</dbReference>
<name>A0A0L0DR39_THETB</name>
<protein>
    <recommendedName>
        <fullName evidence="3">WD40 repeat domain-containing protein</fullName>
    </recommendedName>
</protein>
<accession>A0A0L0DR39</accession>
<evidence type="ECO:0008006" key="3">
    <source>
        <dbReference type="Google" id="ProtNLM"/>
    </source>
</evidence>
<evidence type="ECO:0000313" key="2">
    <source>
        <dbReference type="Proteomes" id="UP000054408"/>
    </source>
</evidence>
<dbReference type="InterPro" id="IPR036322">
    <property type="entry name" value="WD40_repeat_dom_sf"/>
</dbReference>
<dbReference type="EMBL" id="GL349438">
    <property type="protein sequence ID" value="KNC54747.1"/>
    <property type="molecule type" value="Genomic_DNA"/>
</dbReference>
<keyword evidence="2" id="KW-1185">Reference proteome</keyword>